<evidence type="ECO:0000256" key="9">
    <source>
        <dbReference type="ARBA" id="ARBA00030537"/>
    </source>
</evidence>
<dbReference type="InterPro" id="IPR029068">
    <property type="entry name" value="Glyas_Bleomycin-R_OHBP_Dase"/>
</dbReference>
<evidence type="ECO:0000256" key="12">
    <source>
        <dbReference type="ARBA" id="ARBA00033298"/>
    </source>
</evidence>
<dbReference type="Gene3D" id="3.10.180.10">
    <property type="entry name" value="2,3-Dihydroxybiphenyl 1,2-Dioxygenase, domain 1"/>
    <property type="match status" value="1"/>
</dbReference>
<evidence type="ECO:0000313" key="18">
    <source>
        <dbReference type="Proteomes" id="UP001055712"/>
    </source>
</evidence>
<dbReference type="GO" id="GO:0046872">
    <property type="term" value="F:metal ion binding"/>
    <property type="evidence" value="ECO:0007669"/>
    <property type="project" value="UniProtKB-KW"/>
</dbReference>
<proteinExistence type="inferred from homology"/>
<feature type="binding site" evidence="15">
    <location>
        <position position="167"/>
    </location>
    <ligand>
        <name>Zn(2+)</name>
        <dbReference type="ChEBI" id="CHEBI:29105"/>
        <note>ligand shared between dimeric partners</note>
    </ligand>
</feature>
<comment type="caution">
    <text evidence="17">The sequence shown here is derived from an EMBL/GenBank/DDBJ whole genome shotgun (WGS) entry which is preliminary data.</text>
</comment>
<sequence>MSTREKLHALPGVVMPPPETKGYYFQQTMVRIRDPEASLKFYTDVLGMTLLCKLDFAEMKFSLFFLGYQKPEDVPEDPVERAKWMFGLPACLELTHNWGTESDPDFAGYHSGNSDPKGYGHIGVCVPDVVAACERFEQLGVEFVKKPNDGKMKNIAFVKDPDGYWIEILNPNNSSELVEIE</sequence>
<evidence type="ECO:0000256" key="4">
    <source>
        <dbReference type="ARBA" id="ARBA00018701"/>
    </source>
</evidence>
<evidence type="ECO:0000256" key="7">
    <source>
        <dbReference type="ARBA" id="ARBA00023239"/>
    </source>
</evidence>
<dbReference type="Proteomes" id="UP001055712">
    <property type="component" value="Unassembled WGS sequence"/>
</dbReference>
<dbReference type="PANTHER" id="PTHR10374">
    <property type="entry name" value="LACTOYLGLUTATHIONE LYASE GLYOXALASE I"/>
    <property type="match status" value="1"/>
</dbReference>
<reference evidence="17" key="1">
    <citation type="journal article" date="2019" name="Plant J.">
        <title>Chlorella vulgaris genome assembly and annotation reveals the molecular basis for metabolic acclimation to high light conditions.</title>
        <authorList>
            <person name="Cecchin M."/>
            <person name="Marcolungo L."/>
            <person name="Rossato M."/>
            <person name="Girolomoni L."/>
            <person name="Cosentino E."/>
            <person name="Cuine S."/>
            <person name="Li-Beisson Y."/>
            <person name="Delledonne M."/>
            <person name="Ballottari M."/>
        </authorList>
    </citation>
    <scope>NUCLEOTIDE SEQUENCE</scope>
    <source>
        <strain evidence="17">211/11P</strain>
    </source>
</reference>
<dbReference type="InterPro" id="IPR004361">
    <property type="entry name" value="Glyoxalase_1"/>
</dbReference>
<dbReference type="GO" id="GO:0004462">
    <property type="term" value="F:lactoylglutathione lyase activity"/>
    <property type="evidence" value="ECO:0007669"/>
    <property type="project" value="UniProtKB-EC"/>
</dbReference>
<feature type="binding site" evidence="15">
    <location>
        <position position="27"/>
    </location>
    <ligand>
        <name>Zn(2+)</name>
        <dbReference type="ChEBI" id="CHEBI:29105"/>
        <note>ligand shared between dimeric partners</note>
    </ligand>
</feature>
<dbReference type="InterPro" id="IPR018146">
    <property type="entry name" value="Glyoxalase_1_CS"/>
</dbReference>
<comment type="similarity">
    <text evidence="2">Belongs to the glyoxalase I family.</text>
</comment>
<dbReference type="PROSITE" id="PS00934">
    <property type="entry name" value="GLYOXALASE_I_1"/>
    <property type="match status" value="1"/>
</dbReference>
<dbReference type="OrthoDB" id="16820at2759"/>
<dbReference type="InterPro" id="IPR004360">
    <property type="entry name" value="Glyas_Fos-R_dOase_dom"/>
</dbReference>
<reference evidence="17" key="2">
    <citation type="submission" date="2020-11" db="EMBL/GenBank/DDBJ databases">
        <authorList>
            <person name="Cecchin M."/>
            <person name="Marcolungo L."/>
            <person name="Rossato M."/>
            <person name="Girolomoni L."/>
            <person name="Cosentino E."/>
            <person name="Cuine S."/>
            <person name="Li-Beisson Y."/>
            <person name="Delledonne M."/>
            <person name="Ballottari M."/>
        </authorList>
    </citation>
    <scope>NUCLEOTIDE SEQUENCE</scope>
    <source>
        <strain evidence="17">211/11P</strain>
        <tissue evidence="17">Whole cell</tissue>
    </source>
</reference>
<feature type="binding site" evidence="15">
    <location>
        <position position="121"/>
    </location>
    <ligand>
        <name>Zn(2+)</name>
        <dbReference type="ChEBI" id="CHEBI:29105"/>
        <note>ligand shared between dimeric partners</note>
    </ligand>
</feature>
<dbReference type="PANTHER" id="PTHR10374:SF30">
    <property type="entry name" value="LACTOYLGLUTATHIONE LYASE"/>
    <property type="match status" value="1"/>
</dbReference>
<evidence type="ECO:0000256" key="15">
    <source>
        <dbReference type="PIRSR" id="PIRSR604361-3"/>
    </source>
</evidence>
<protein>
    <recommendedName>
        <fullName evidence="4">Lactoylglutathione lyase</fullName>
        <ecNumber evidence="3">4.4.1.5</ecNumber>
    </recommendedName>
    <alternativeName>
        <fullName evidence="10">Aldoketomutase</fullName>
    </alternativeName>
    <alternativeName>
        <fullName evidence="9">Glyoxalase I</fullName>
    </alternativeName>
    <alternativeName>
        <fullName evidence="8">Ketone-aldehyde mutase</fullName>
    </alternativeName>
    <alternativeName>
        <fullName evidence="11">Methylglyoxalase</fullName>
    </alternativeName>
    <alternativeName>
        <fullName evidence="12">S-D-lactoylglutathione methylglyoxal lyase</fullName>
    </alternativeName>
</protein>
<dbReference type="AlphaFoldDB" id="A0A9D4YVI4"/>
<evidence type="ECO:0000256" key="6">
    <source>
        <dbReference type="ARBA" id="ARBA00022833"/>
    </source>
</evidence>
<dbReference type="InterPro" id="IPR037523">
    <property type="entry name" value="VOC_core"/>
</dbReference>
<evidence type="ECO:0000256" key="5">
    <source>
        <dbReference type="ARBA" id="ARBA00022723"/>
    </source>
</evidence>
<accession>A0A9D4YVI4</accession>
<name>A0A9D4YVI4_CHLVU</name>
<evidence type="ECO:0000256" key="1">
    <source>
        <dbReference type="ARBA" id="ARBA00005008"/>
    </source>
</evidence>
<keyword evidence="6 15" id="KW-0862">Zinc</keyword>
<feature type="domain" description="VOC" evidence="16">
    <location>
        <begin position="24"/>
        <end position="171"/>
    </location>
</feature>
<evidence type="ECO:0000313" key="17">
    <source>
        <dbReference type="EMBL" id="KAI3428531.1"/>
    </source>
</evidence>
<keyword evidence="18" id="KW-1185">Reference proteome</keyword>
<dbReference type="SUPFAM" id="SSF54593">
    <property type="entry name" value="Glyoxalase/Bleomycin resistance protein/Dihydroxybiphenyl dioxygenase"/>
    <property type="match status" value="1"/>
</dbReference>
<feature type="binding site" evidence="15">
    <location>
        <position position="93"/>
    </location>
    <ligand>
        <name>Zn(2+)</name>
        <dbReference type="ChEBI" id="CHEBI:29105"/>
        <note>ligand shared between dimeric partners</note>
    </ligand>
</feature>
<gene>
    <name evidence="17" type="ORF">D9Q98_007354</name>
</gene>
<evidence type="ECO:0000256" key="10">
    <source>
        <dbReference type="ARBA" id="ARBA00030892"/>
    </source>
</evidence>
<dbReference type="PROSITE" id="PS51819">
    <property type="entry name" value="VOC"/>
    <property type="match status" value="1"/>
</dbReference>
<keyword evidence="5 15" id="KW-0479">Metal-binding</keyword>
<keyword evidence="7" id="KW-0456">Lyase</keyword>
<dbReference type="EMBL" id="SIDB01000009">
    <property type="protein sequence ID" value="KAI3428531.1"/>
    <property type="molecule type" value="Genomic_DNA"/>
</dbReference>
<comment type="catalytic activity">
    <reaction evidence="13">
        <text>(R)-S-lactoylglutathione = methylglyoxal + glutathione</text>
        <dbReference type="Rhea" id="RHEA:19069"/>
        <dbReference type="ChEBI" id="CHEBI:17158"/>
        <dbReference type="ChEBI" id="CHEBI:57474"/>
        <dbReference type="ChEBI" id="CHEBI:57925"/>
        <dbReference type="EC" id="4.4.1.5"/>
    </reaction>
</comment>
<dbReference type="EC" id="4.4.1.5" evidence="3"/>
<feature type="active site" description="Proton donor/acceptor" evidence="14">
    <location>
        <position position="167"/>
    </location>
</feature>
<evidence type="ECO:0000259" key="16">
    <source>
        <dbReference type="PROSITE" id="PS51819"/>
    </source>
</evidence>
<evidence type="ECO:0000256" key="3">
    <source>
        <dbReference type="ARBA" id="ARBA00012081"/>
    </source>
</evidence>
<evidence type="ECO:0000256" key="8">
    <source>
        <dbReference type="ARBA" id="ARBA00030291"/>
    </source>
</evidence>
<comment type="pathway">
    <text evidence="1">Secondary metabolite metabolism; methylglyoxal degradation; (R)-lactate from methylglyoxal: step 1/2.</text>
</comment>
<dbReference type="NCBIfam" id="TIGR00068">
    <property type="entry name" value="glyox_I"/>
    <property type="match status" value="1"/>
</dbReference>
<evidence type="ECO:0000256" key="13">
    <source>
        <dbReference type="ARBA" id="ARBA00048273"/>
    </source>
</evidence>
<organism evidence="17 18">
    <name type="scientific">Chlorella vulgaris</name>
    <name type="common">Green alga</name>
    <dbReference type="NCBI Taxonomy" id="3077"/>
    <lineage>
        <taxon>Eukaryota</taxon>
        <taxon>Viridiplantae</taxon>
        <taxon>Chlorophyta</taxon>
        <taxon>core chlorophytes</taxon>
        <taxon>Trebouxiophyceae</taxon>
        <taxon>Chlorellales</taxon>
        <taxon>Chlorellaceae</taxon>
        <taxon>Chlorella clade</taxon>
        <taxon>Chlorella</taxon>
    </lineage>
</organism>
<evidence type="ECO:0000256" key="14">
    <source>
        <dbReference type="PIRSR" id="PIRSR604361-1"/>
    </source>
</evidence>
<dbReference type="CDD" id="cd07233">
    <property type="entry name" value="GlxI_Zn"/>
    <property type="match status" value="1"/>
</dbReference>
<evidence type="ECO:0000256" key="11">
    <source>
        <dbReference type="ARBA" id="ARBA00032460"/>
    </source>
</evidence>
<comment type="cofactor">
    <cofactor evidence="15">
        <name>Zn(2+)</name>
        <dbReference type="ChEBI" id="CHEBI:29105"/>
    </cofactor>
    <text evidence="15">Binds 1 zinc ion per subunit. In the homodimer, two zinc ions are bound between subunits.</text>
</comment>
<dbReference type="Pfam" id="PF00903">
    <property type="entry name" value="Glyoxalase"/>
    <property type="match status" value="1"/>
</dbReference>
<evidence type="ECO:0000256" key="2">
    <source>
        <dbReference type="ARBA" id="ARBA00010363"/>
    </source>
</evidence>